<dbReference type="SMART" id="SM00413">
    <property type="entry name" value="ETS"/>
    <property type="match status" value="1"/>
</dbReference>
<dbReference type="PROSITE" id="PS50061">
    <property type="entry name" value="ETS_DOMAIN_3"/>
    <property type="match status" value="1"/>
</dbReference>
<dbReference type="GO" id="GO:0005634">
    <property type="term" value="C:nucleus"/>
    <property type="evidence" value="ECO:0007669"/>
    <property type="project" value="UniProtKB-SubCell"/>
</dbReference>
<reference evidence="6 7" key="2">
    <citation type="submission" date="2025-04" db="UniProtKB">
        <authorList>
            <consortium name="RefSeq"/>
        </authorList>
    </citation>
    <scope>IDENTIFICATION</scope>
    <source>
        <tissue evidence="6 7">Whole sample</tissue>
    </source>
</reference>
<dbReference type="InterPro" id="IPR000418">
    <property type="entry name" value="Ets_dom"/>
</dbReference>
<feature type="domain" description="ETS" evidence="4">
    <location>
        <begin position="166"/>
        <end position="245"/>
    </location>
</feature>
<dbReference type="GeneID" id="111130484"/>
<dbReference type="AlphaFoldDB" id="A0A8B8DZD7"/>
<reference evidence="5" key="1">
    <citation type="submission" date="2024-06" db="UniProtKB">
        <authorList>
            <consortium name="RefSeq"/>
        </authorList>
    </citation>
    <scope>NUCLEOTIDE SEQUENCE [LARGE SCALE GENOMIC DNA]</scope>
</reference>
<evidence type="ECO:0000256" key="1">
    <source>
        <dbReference type="ARBA" id="ARBA00005562"/>
    </source>
</evidence>
<dbReference type="GO" id="GO:0000981">
    <property type="term" value="F:DNA-binding transcription factor activity, RNA polymerase II-specific"/>
    <property type="evidence" value="ECO:0007669"/>
    <property type="project" value="TreeGrafter"/>
</dbReference>
<organism evidence="5 8">
    <name type="scientific">Crassostrea virginica</name>
    <name type="common">Eastern oyster</name>
    <dbReference type="NCBI Taxonomy" id="6565"/>
    <lineage>
        <taxon>Eukaryota</taxon>
        <taxon>Metazoa</taxon>
        <taxon>Spiralia</taxon>
        <taxon>Lophotrochozoa</taxon>
        <taxon>Mollusca</taxon>
        <taxon>Bivalvia</taxon>
        <taxon>Autobranchia</taxon>
        <taxon>Pteriomorphia</taxon>
        <taxon>Ostreida</taxon>
        <taxon>Ostreoidea</taxon>
        <taxon>Ostreidae</taxon>
        <taxon>Crassostrea</taxon>
    </lineage>
</organism>
<dbReference type="Proteomes" id="UP000694844">
    <property type="component" value="Chromosome 1"/>
</dbReference>
<evidence type="ECO:0000313" key="7">
    <source>
        <dbReference type="RefSeq" id="XP_022333314.1"/>
    </source>
</evidence>
<gene>
    <name evidence="6 7 8" type="primary">LOC111130484</name>
</gene>
<dbReference type="PRINTS" id="PR00454">
    <property type="entry name" value="ETSDOMAIN"/>
</dbReference>
<dbReference type="RefSeq" id="XP_022333303.1">
    <property type="nucleotide sequence ID" value="XM_022477595.1"/>
</dbReference>
<dbReference type="PANTHER" id="PTHR11849:SF191">
    <property type="entry name" value="ECDYSONE-INDUCED PROTEIN 74EF ISOFORM B"/>
    <property type="match status" value="1"/>
</dbReference>
<name>A0A8B8DZD7_CRAVI</name>
<keyword evidence="2 3" id="KW-0238">DNA-binding</keyword>
<dbReference type="InterPro" id="IPR046328">
    <property type="entry name" value="ETS_fam"/>
</dbReference>
<accession>A0A8B8DZD7</accession>
<evidence type="ECO:0000313" key="5">
    <source>
        <dbReference type="Proteomes" id="UP000694844"/>
    </source>
</evidence>
<protein>
    <submittedName>
        <fullName evidence="6 7">Transcriptional regulator Erg-like isoform X1</fullName>
    </submittedName>
</protein>
<evidence type="ECO:0000256" key="2">
    <source>
        <dbReference type="ARBA" id="ARBA00023125"/>
    </source>
</evidence>
<dbReference type="OrthoDB" id="5961210at2759"/>
<keyword evidence="3" id="KW-0539">Nucleus</keyword>
<dbReference type="GO" id="GO:0043565">
    <property type="term" value="F:sequence-specific DNA binding"/>
    <property type="evidence" value="ECO:0007669"/>
    <property type="project" value="InterPro"/>
</dbReference>
<dbReference type="GO" id="GO:0030154">
    <property type="term" value="P:cell differentiation"/>
    <property type="evidence" value="ECO:0007669"/>
    <property type="project" value="TreeGrafter"/>
</dbReference>
<dbReference type="RefSeq" id="XP_022333325.1">
    <property type="nucleotide sequence ID" value="XM_022477617.1"/>
</dbReference>
<dbReference type="Gene3D" id="1.10.10.10">
    <property type="entry name" value="Winged helix-like DNA-binding domain superfamily/Winged helix DNA-binding domain"/>
    <property type="match status" value="1"/>
</dbReference>
<dbReference type="SUPFAM" id="SSF46785">
    <property type="entry name" value="Winged helix' DNA-binding domain"/>
    <property type="match status" value="1"/>
</dbReference>
<sequence>MACGEGYHEPSIEFSSEMMNEIFRIIEPQTDALISEASEPALNGHISPQDGQMGSYESSYQLSPALHDEASYDHHPDTAHFPSHYPPFETHPCYVTEDMTSHCSDVNVNQYYHASYPPCNTTLPAFQTSFQTPYYDTPEIKSEDDSEFIDQSSFMCRKGKRGAKNVLLWKFILEELRSGTESIRWVNLLTGTFRFVDTTDISRKWGQKKRKTDMNFEKLSRGIRHYYKSGFMSREDGTRLVYRFHWSKVPRAWRPREVQYEFDRRCRKQY</sequence>
<evidence type="ECO:0000313" key="6">
    <source>
        <dbReference type="RefSeq" id="XP_022333303.1"/>
    </source>
</evidence>
<evidence type="ECO:0000313" key="8">
    <source>
        <dbReference type="RefSeq" id="XP_022333325.1"/>
    </source>
</evidence>
<dbReference type="RefSeq" id="XP_022333314.1">
    <property type="nucleotide sequence ID" value="XM_022477606.1"/>
</dbReference>
<comment type="subcellular location">
    <subcellularLocation>
        <location evidence="3">Nucleus</location>
    </subcellularLocation>
</comment>
<dbReference type="PANTHER" id="PTHR11849">
    <property type="entry name" value="ETS"/>
    <property type="match status" value="1"/>
</dbReference>
<evidence type="ECO:0000259" key="4">
    <source>
        <dbReference type="PROSITE" id="PS50061"/>
    </source>
</evidence>
<dbReference type="KEGG" id="cvn:111130484"/>
<comment type="similarity">
    <text evidence="1 3">Belongs to the ETS family.</text>
</comment>
<keyword evidence="5" id="KW-1185">Reference proteome</keyword>
<proteinExistence type="inferred from homology"/>
<dbReference type="InterPro" id="IPR036390">
    <property type="entry name" value="WH_DNA-bd_sf"/>
</dbReference>
<dbReference type="InterPro" id="IPR036388">
    <property type="entry name" value="WH-like_DNA-bd_sf"/>
</dbReference>
<evidence type="ECO:0000256" key="3">
    <source>
        <dbReference type="RuleBase" id="RU004019"/>
    </source>
</evidence>
<dbReference type="Pfam" id="PF00178">
    <property type="entry name" value="Ets"/>
    <property type="match status" value="1"/>
</dbReference>